<protein>
    <submittedName>
        <fullName evidence="1">Uncharacterized protein</fullName>
    </submittedName>
</protein>
<proteinExistence type="predicted"/>
<dbReference type="Proteomes" id="UP000436088">
    <property type="component" value="Unassembled WGS sequence"/>
</dbReference>
<reference evidence="1" key="1">
    <citation type="submission" date="2019-09" db="EMBL/GenBank/DDBJ databases">
        <title>Draft genome information of white flower Hibiscus syriacus.</title>
        <authorList>
            <person name="Kim Y.-M."/>
        </authorList>
    </citation>
    <scope>NUCLEOTIDE SEQUENCE [LARGE SCALE GENOMIC DNA]</scope>
    <source>
        <strain evidence="1">YM2019G1</strain>
    </source>
</reference>
<evidence type="ECO:0000313" key="2">
    <source>
        <dbReference type="Proteomes" id="UP000436088"/>
    </source>
</evidence>
<comment type="caution">
    <text evidence="1">The sequence shown here is derived from an EMBL/GenBank/DDBJ whole genome shotgun (WGS) entry which is preliminary data.</text>
</comment>
<gene>
    <name evidence="1" type="ORF">F3Y22_tig00014444pilonHSYRG00051</name>
</gene>
<evidence type="ECO:0000313" key="1">
    <source>
        <dbReference type="EMBL" id="KAE8722035.1"/>
    </source>
</evidence>
<accession>A0A6A3BZ70</accession>
<name>A0A6A3BZ70_HIBSY</name>
<sequence>MLRYGTSPSIESYLSKGAFKSLASDYVKLFAFFLWQVWFAGNHAYTVLRHFCFDLKDQALPVVEMVPPVVLAFKMNNVETPMDSAEVAQQIQAIGKHMFCHQILH</sequence>
<organism evidence="1 2">
    <name type="scientific">Hibiscus syriacus</name>
    <name type="common">Rose of Sharon</name>
    <dbReference type="NCBI Taxonomy" id="106335"/>
    <lineage>
        <taxon>Eukaryota</taxon>
        <taxon>Viridiplantae</taxon>
        <taxon>Streptophyta</taxon>
        <taxon>Embryophyta</taxon>
        <taxon>Tracheophyta</taxon>
        <taxon>Spermatophyta</taxon>
        <taxon>Magnoliopsida</taxon>
        <taxon>eudicotyledons</taxon>
        <taxon>Gunneridae</taxon>
        <taxon>Pentapetalae</taxon>
        <taxon>rosids</taxon>
        <taxon>malvids</taxon>
        <taxon>Malvales</taxon>
        <taxon>Malvaceae</taxon>
        <taxon>Malvoideae</taxon>
        <taxon>Hibiscus</taxon>
    </lineage>
</organism>
<dbReference type="EMBL" id="VEPZ02000575">
    <property type="protein sequence ID" value="KAE8722035.1"/>
    <property type="molecule type" value="Genomic_DNA"/>
</dbReference>
<keyword evidence="2" id="KW-1185">Reference proteome</keyword>
<dbReference type="AlphaFoldDB" id="A0A6A3BZ70"/>